<reference evidence="1" key="1">
    <citation type="submission" date="2022-09" db="EMBL/GenBank/DDBJ databases">
        <title>Tahibacter sp. nov., isolated from a fresh water.</title>
        <authorList>
            <person name="Baek J.H."/>
            <person name="Lee J.K."/>
            <person name="Kim J.M."/>
            <person name="Jeon C.O."/>
        </authorList>
    </citation>
    <scope>NUCLEOTIDE SEQUENCE</scope>
    <source>
        <strain evidence="1">W38</strain>
    </source>
</reference>
<dbReference type="Gene3D" id="3.40.50.150">
    <property type="entry name" value="Vaccinia Virus protein VP39"/>
    <property type="match status" value="1"/>
</dbReference>
<dbReference type="Proteomes" id="UP001064632">
    <property type="component" value="Chromosome"/>
</dbReference>
<protein>
    <recommendedName>
        <fullName evidence="3">Class I SAM-dependent methyltransferase</fullName>
    </recommendedName>
</protein>
<evidence type="ECO:0000313" key="2">
    <source>
        <dbReference type="Proteomes" id="UP001064632"/>
    </source>
</evidence>
<name>A0ABY6BJW1_9GAMM</name>
<organism evidence="1 2">
    <name type="scientific">Tahibacter amnicola</name>
    <dbReference type="NCBI Taxonomy" id="2976241"/>
    <lineage>
        <taxon>Bacteria</taxon>
        <taxon>Pseudomonadati</taxon>
        <taxon>Pseudomonadota</taxon>
        <taxon>Gammaproteobacteria</taxon>
        <taxon>Lysobacterales</taxon>
        <taxon>Rhodanobacteraceae</taxon>
        <taxon>Tahibacter</taxon>
    </lineage>
</organism>
<dbReference type="EMBL" id="CP104694">
    <property type="protein sequence ID" value="UXI70308.1"/>
    <property type="molecule type" value="Genomic_DNA"/>
</dbReference>
<dbReference type="RefSeq" id="WP_261697258.1">
    <property type="nucleotide sequence ID" value="NZ_CP104694.1"/>
</dbReference>
<gene>
    <name evidence="1" type="ORF">N4264_11925</name>
</gene>
<sequence>MPLANSLTKAFNQTLFTIACEPPIRLLARWILRRVKAPLPVKSFWDAADYPQYLFGVLKAAQFARAQGLTRIAVAEMGCAGGRGLLAMARHAQDLARHFGIDIRVYGFDAGTGLPTFCGDYRDHPDAWKAGDFPMDVDRLRQALPANTQLVIGNVEDTVAPFLRDELDCPLGFVAFDLDLYSSTRAALRIVEQLGERDLLRVPLYFDDLGYDWSHRRAGEPLAIEEFNRENDAIIIEQWLHASAARPFHEAPWLKRFFLAHNLAKISKSQLVGEANRVHDLAY</sequence>
<dbReference type="InterPro" id="IPR029063">
    <property type="entry name" value="SAM-dependent_MTases_sf"/>
</dbReference>
<accession>A0ABY6BJW1</accession>
<keyword evidence="2" id="KW-1185">Reference proteome</keyword>
<evidence type="ECO:0008006" key="3">
    <source>
        <dbReference type="Google" id="ProtNLM"/>
    </source>
</evidence>
<evidence type="ECO:0000313" key="1">
    <source>
        <dbReference type="EMBL" id="UXI70308.1"/>
    </source>
</evidence>
<proteinExistence type="predicted"/>